<evidence type="ECO:0000256" key="1">
    <source>
        <dbReference type="PROSITE-ProRule" id="PRU00023"/>
    </source>
</evidence>
<dbReference type="OrthoDB" id="426293at2759"/>
<dbReference type="PROSITE" id="PS51126">
    <property type="entry name" value="DILUTE"/>
    <property type="match status" value="1"/>
</dbReference>
<feature type="repeat" description="ANK" evidence="1">
    <location>
        <begin position="176"/>
        <end position="208"/>
    </location>
</feature>
<accession>A0A9N9AG66</accession>
<proteinExistence type="predicted"/>
<gene>
    <name evidence="4" type="ORF">POCULU_LOCUS4101</name>
</gene>
<dbReference type="PANTHER" id="PTHR16027:SF6">
    <property type="entry name" value="DILUTE DOMAIN-CONTAINING PROTEIN"/>
    <property type="match status" value="1"/>
</dbReference>
<dbReference type="Gene3D" id="1.25.40.20">
    <property type="entry name" value="Ankyrin repeat-containing domain"/>
    <property type="match status" value="1"/>
</dbReference>
<dbReference type="GO" id="GO:0051020">
    <property type="term" value="F:GTPase binding"/>
    <property type="evidence" value="ECO:0007669"/>
    <property type="project" value="TreeGrafter"/>
</dbReference>
<feature type="region of interest" description="Disordered" evidence="2">
    <location>
        <begin position="422"/>
        <end position="452"/>
    </location>
</feature>
<dbReference type="InterPro" id="IPR052072">
    <property type="entry name" value="Vascular_dev_regulator"/>
</dbReference>
<protein>
    <submittedName>
        <fullName evidence="4">8124_t:CDS:1</fullName>
    </submittedName>
</protein>
<evidence type="ECO:0000313" key="5">
    <source>
        <dbReference type="Proteomes" id="UP000789572"/>
    </source>
</evidence>
<evidence type="ECO:0000259" key="3">
    <source>
        <dbReference type="PROSITE" id="PS51126"/>
    </source>
</evidence>
<dbReference type="SMART" id="SM01132">
    <property type="entry name" value="DIL"/>
    <property type="match status" value="1"/>
</dbReference>
<dbReference type="PANTHER" id="PTHR16027">
    <property type="entry name" value="DILUTE DOMAIN-CONTAINING PROTEIN YPR089W"/>
    <property type="match status" value="1"/>
</dbReference>
<comment type="caution">
    <text evidence="4">The sequence shown here is derived from an EMBL/GenBank/DDBJ whole genome shotgun (WGS) entry which is preliminary data.</text>
</comment>
<keyword evidence="5" id="KW-1185">Reference proteome</keyword>
<dbReference type="Pfam" id="PF12796">
    <property type="entry name" value="Ank_2"/>
    <property type="match status" value="1"/>
</dbReference>
<feature type="repeat" description="ANK" evidence="1">
    <location>
        <begin position="143"/>
        <end position="175"/>
    </location>
</feature>
<organism evidence="4 5">
    <name type="scientific">Paraglomus occultum</name>
    <dbReference type="NCBI Taxonomy" id="144539"/>
    <lineage>
        <taxon>Eukaryota</taxon>
        <taxon>Fungi</taxon>
        <taxon>Fungi incertae sedis</taxon>
        <taxon>Mucoromycota</taxon>
        <taxon>Glomeromycotina</taxon>
        <taxon>Glomeromycetes</taxon>
        <taxon>Paraglomerales</taxon>
        <taxon>Paraglomeraceae</taxon>
        <taxon>Paraglomus</taxon>
    </lineage>
</organism>
<evidence type="ECO:0000313" key="4">
    <source>
        <dbReference type="EMBL" id="CAG8531892.1"/>
    </source>
</evidence>
<dbReference type="SUPFAM" id="SSF48403">
    <property type="entry name" value="Ankyrin repeat"/>
    <property type="match status" value="1"/>
</dbReference>
<sequence>MAETQFEERPQEFHSKYFVDSRTPFSAETLKPSKLHDVKLQSFSEKQKSLSLNKFIKPVLQTPEDKMEKVEDNTTIPDVESLLLDPLADENIVANHRKLTEEEKTTKLRKIFSFSCSNGNLEKVVNVLNNVRSYIDIDAQDEDGITPLIYAACFGHEKIAGTLLEGGAKVDVTDKNGWTPLMWATNNNHSAVVTLLLDYGADAGMKSTKGHTVFDFVPPDNHKIAEIFIHNPQRDKEDGEVQEFVWDNCLPDQMFVFSDEDIAHILNTVVFNIQPSRSKKQKSVPANVIFLSARFAHYFSSQEILETLLDDAVDAIETVVKGRPDDMSLQSFWISNCTLLLYYLKKDKGLAIASYNNQGRIANLLQEIYFLLIRDAERRLERILEAAMIEFETIPLGDVRFEGEWRILRSLTRRSVAPTTSDYSTKLKRTSSTSRISSLRSSTASSRRAAPPSPTNITALLSATMLILQAYDIHPTIIEQVFSQLYYFITCEIFNKILAKKKYICRSRAMQVRLNISVLEDWVRTNNLPASTTSHFQPLIQLLQLLQCWSQMTDFTVMVSTTNELKLINPAQLKRVLKNYRYEVKEPRLPEECQQYILQLEEDTERRRKRYSMDSMRSNRSDSSSIIHLSTTTPASANGAATTWDEDEEFGEQKDSEALLTLALPTSAEMLSNFGGKEKENEFIPVITDEWMEKLDIGMRTGTGSIVEQLTSQWEAEYTI</sequence>
<name>A0A9N9AG66_9GLOM</name>
<dbReference type="PROSITE" id="PS50088">
    <property type="entry name" value="ANK_REPEAT"/>
    <property type="match status" value="2"/>
</dbReference>
<feature type="domain" description="Dilute" evidence="3">
    <location>
        <begin position="310"/>
        <end position="603"/>
    </location>
</feature>
<feature type="compositionally biased region" description="Low complexity" evidence="2">
    <location>
        <begin position="430"/>
        <end position="450"/>
    </location>
</feature>
<dbReference type="EMBL" id="CAJVPJ010000506">
    <property type="protein sequence ID" value="CAG8531892.1"/>
    <property type="molecule type" value="Genomic_DNA"/>
</dbReference>
<dbReference type="CDD" id="cd15473">
    <property type="entry name" value="Myo5p-like_CBD_DIL_ANK"/>
    <property type="match status" value="1"/>
</dbReference>
<dbReference type="InterPro" id="IPR002110">
    <property type="entry name" value="Ankyrin_rpt"/>
</dbReference>
<dbReference type="Pfam" id="PF01843">
    <property type="entry name" value="DIL"/>
    <property type="match status" value="1"/>
</dbReference>
<keyword evidence="1" id="KW-0040">ANK repeat</keyword>
<dbReference type="Proteomes" id="UP000789572">
    <property type="component" value="Unassembled WGS sequence"/>
</dbReference>
<dbReference type="InterPro" id="IPR037986">
    <property type="entry name" value="Myo5p-like_CBD_DIL"/>
</dbReference>
<dbReference type="InterPro" id="IPR002710">
    <property type="entry name" value="Dilute_dom"/>
</dbReference>
<dbReference type="AlphaFoldDB" id="A0A9N9AG66"/>
<dbReference type="InterPro" id="IPR036770">
    <property type="entry name" value="Ankyrin_rpt-contain_sf"/>
</dbReference>
<dbReference type="SMART" id="SM00248">
    <property type="entry name" value="ANK"/>
    <property type="match status" value="2"/>
</dbReference>
<dbReference type="PROSITE" id="PS50297">
    <property type="entry name" value="ANK_REP_REGION"/>
    <property type="match status" value="2"/>
</dbReference>
<evidence type="ECO:0000256" key="2">
    <source>
        <dbReference type="SAM" id="MobiDB-lite"/>
    </source>
</evidence>
<reference evidence="4" key="1">
    <citation type="submission" date="2021-06" db="EMBL/GenBank/DDBJ databases">
        <authorList>
            <person name="Kallberg Y."/>
            <person name="Tangrot J."/>
            <person name="Rosling A."/>
        </authorList>
    </citation>
    <scope>NUCLEOTIDE SEQUENCE</scope>
    <source>
        <strain evidence="4">IA702</strain>
    </source>
</reference>